<evidence type="ECO:0000256" key="12">
    <source>
        <dbReference type="SAM" id="Phobius"/>
    </source>
</evidence>
<feature type="transmembrane region" description="Helical" evidence="12">
    <location>
        <begin position="505"/>
        <end position="524"/>
    </location>
</feature>
<dbReference type="InterPro" id="IPR026612">
    <property type="entry name" value="STRA6-like"/>
</dbReference>
<feature type="transmembrane region" description="Helical" evidence="12">
    <location>
        <begin position="178"/>
        <end position="197"/>
    </location>
</feature>
<feature type="compositionally biased region" description="Polar residues" evidence="11">
    <location>
        <begin position="717"/>
        <end position="727"/>
    </location>
</feature>
<keyword evidence="7 12" id="KW-1133">Transmembrane helix</keyword>
<dbReference type="GO" id="GO:0071939">
    <property type="term" value="P:vitamin A import into cell"/>
    <property type="evidence" value="ECO:0007669"/>
    <property type="project" value="TreeGrafter"/>
</dbReference>
<feature type="transmembrane region" description="Helical" evidence="12">
    <location>
        <begin position="360"/>
        <end position="383"/>
    </location>
</feature>
<dbReference type="Pfam" id="PF00094">
    <property type="entry name" value="VWD"/>
    <property type="match status" value="1"/>
</dbReference>
<organism evidence="14 15">
    <name type="scientific">Salvelinus namaycush</name>
    <name type="common">Lake trout</name>
    <name type="synonym">Salmo namaycush</name>
    <dbReference type="NCBI Taxonomy" id="8040"/>
    <lineage>
        <taxon>Eukaryota</taxon>
        <taxon>Metazoa</taxon>
        <taxon>Chordata</taxon>
        <taxon>Craniata</taxon>
        <taxon>Vertebrata</taxon>
        <taxon>Euteleostomi</taxon>
        <taxon>Actinopterygii</taxon>
        <taxon>Neopterygii</taxon>
        <taxon>Teleostei</taxon>
        <taxon>Protacanthopterygii</taxon>
        <taxon>Salmoniformes</taxon>
        <taxon>Salmonidae</taxon>
        <taxon>Salmoninae</taxon>
        <taxon>Salvelinus</taxon>
    </lineage>
</organism>
<evidence type="ECO:0000256" key="11">
    <source>
        <dbReference type="SAM" id="MobiDB-lite"/>
    </source>
</evidence>
<gene>
    <name evidence="15" type="primary">LOC120052853</name>
</gene>
<evidence type="ECO:0000256" key="7">
    <source>
        <dbReference type="ARBA" id="ARBA00022989"/>
    </source>
</evidence>
<name>A0A8U0R894_SALNM</name>
<feature type="transmembrane region" description="Helical" evidence="12">
    <location>
        <begin position="217"/>
        <end position="233"/>
    </location>
</feature>
<evidence type="ECO:0000256" key="3">
    <source>
        <dbReference type="ARBA" id="ARBA00022448"/>
    </source>
</evidence>
<dbReference type="GO" id="GO:0038023">
    <property type="term" value="F:signaling receptor activity"/>
    <property type="evidence" value="ECO:0007669"/>
    <property type="project" value="InterPro"/>
</dbReference>
<dbReference type="PANTHER" id="PTHR21444:SF16">
    <property type="entry name" value="RECEPTOR FOR RETINOL UPTAKE STRA6"/>
    <property type="match status" value="1"/>
</dbReference>
<evidence type="ECO:0000256" key="1">
    <source>
        <dbReference type="ARBA" id="ARBA00004651"/>
    </source>
</evidence>
<keyword evidence="8" id="KW-0683">Retinol-binding</keyword>
<dbReference type="AlphaFoldDB" id="A0A8U0R894"/>
<dbReference type="Pfam" id="PF14752">
    <property type="entry name" value="RBP_receptor"/>
    <property type="match status" value="1"/>
</dbReference>
<reference evidence="15" key="1">
    <citation type="submission" date="2025-08" db="UniProtKB">
        <authorList>
            <consortium name="RefSeq"/>
        </authorList>
    </citation>
    <scope>IDENTIFICATION</scope>
    <source>
        <tissue evidence="15">White muscle</tissue>
    </source>
</reference>
<feature type="transmembrane region" description="Helical" evidence="12">
    <location>
        <begin position="240"/>
        <end position="258"/>
    </location>
</feature>
<keyword evidence="6" id="KW-0845">Vitamin A</keyword>
<feature type="transmembrane region" description="Helical" evidence="12">
    <location>
        <begin position="270"/>
        <end position="290"/>
    </location>
</feature>
<evidence type="ECO:0000256" key="6">
    <source>
        <dbReference type="ARBA" id="ARBA00022893"/>
    </source>
</evidence>
<feature type="region of interest" description="Disordered" evidence="11">
    <location>
        <begin position="717"/>
        <end position="774"/>
    </location>
</feature>
<accession>A0A8U0R894</accession>
<dbReference type="GO" id="GO:0016918">
    <property type="term" value="F:retinal binding"/>
    <property type="evidence" value="ECO:0007669"/>
    <property type="project" value="UniProtKB-KW"/>
</dbReference>
<dbReference type="GO" id="GO:0034632">
    <property type="term" value="F:retinol transmembrane transporter activity"/>
    <property type="evidence" value="ECO:0007669"/>
    <property type="project" value="InterPro"/>
</dbReference>
<sequence>MTCRSWGQYNYETFDGLYYHLPGRCTYTLLRDCEDTSQASILIQQGQLDTGPEVSLCTSDAAQPQLKATRHTVDVDNRDEVKMNQTKVVEEELYNYYDYSDWYSNNMEPTRPPKEVILPCDPTADDQLFHICIASASLVVVLILAVLKRRKTLCEGFASGSTGISSPVNFLDQTQHKALAVAVFGLVFSKLSVLVLAPDPLPFSKDTPQEIKEYMKIIAIFYWPALYYPLLACGTLHSKLGYVLGSLFSWTHFAVLVWQKIDCPKTPELYKYYSLLASLPQIGCLGFLCIKYPLLFLKGANGSEDLESSYYTDYVKLILKKKKSNISSSTASLQQFGFIKDTVKSYIYTPEKVFRFPLKLAISAFVSSIAVYQVALLLVVLVIPTLHIVRAGIDDKFPFLLEGFGIVLSEDRMEVVQIVIHYTWCLEVCYLCGLTLACSLTLIMLMRSMILHRWNLQGLYRGDIYNVYNCQKSIRPSQTGLVCWMGYIGYQAAVISLGMVLQTLVFFICFVWLVFLIIIPILYGQNLILFQVAAKAWPVWVTLILTITLQHVTARFAFIKKDAGTRDLNNRGSLFLLTYLLFLINIVVGLIAAIWRMVITALYNIIHLGRMDISLLNRAAETYDPAYCYYTHYLKVEVSQSHPVMKAFCGLALQAASAGGAGQKMRDAEEGIQLVNQEKRRDKVVNSRRVRARWQLLYTLVNNPSLLGSRKHYQLQPSDSFVNGTNRSGAAGSKKDASSKPPAAGAGAATPSAAEAGAATPSAAATDAAAAAAN</sequence>
<dbReference type="Proteomes" id="UP000808372">
    <property type="component" value="Chromosome 1"/>
</dbReference>
<dbReference type="InterPro" id="IPR001846">
    <property type="entry name" value="VWF_type-D"/>
</dbReference>
<dbReference type="GO" id="GO:0005886">
    <property type="term" value="C:plasma membrane"/>
    <property type="evidence" value="ECO:0007669"/>
    <property type="project" value="UniProtKB-SubCell"/>
</dbReference>
<keyword evidence="9 12" id="KW-0472">Membrane</keyword>
<proteinExistence type="predicted"/>
<feature type="compositionally biased region" description="Low complexity" evidence="11">
    <location>
        <begin position="739"/>
        <end position="774"/>
    </location>
</feature>
<keyword evidence="3" id="KW-0813">Transport</keyword>
<comment type="subcellular location">
    <subcellularLocation>
        <location evidence="1">Cell membrane</location>
        <topology evidence="1">Multi-pass membrane protein</topology>
    </subcellularLocation>
</comment>
<keyword evidence="5 12" id="KW-0812">Transmembrane</keyword>
<evidence type="ECO:0000256" key="2">
    <source>
        <dbReference type="ARBA" id="ARBA00014411"/>
    </source>
</evidence>
<evidence type="ECO:0000313" key="15">
    <source>
        <dbReference type="RefSeq" id="XP_038855967.1"/>
    </source>
</evidence>
<dbReference type="KEGG" id="snh:120052853"/>
<feature type="transmembrane region" description="Helical" evidence="12">
    <location>
        <begin position="536"/>
        <end position="559"/>
    </location>
</feature>
<dbReference type="GeneID" id="120052853"/>
<keyword evidence="14" id="KW-1185">Reference proteome</keyword>
<keyword evidence="4" id="KW-1003">Cell membrane</keyword>
<feature type="transmembrane region" description="Helical" evidence="12">
    <location>
        <begin position="128"/>
        <end position="147"/>
    </location>
</feature>
<feature type="transmembrane region" description="Helical" evidence="12">
    <location>
        <begin position="419"/>
        <end position="445"/>
    </location>
</feature>
<evidence type="ECO:0000256" key="5">
    <source>
        <dbReference type="ARBA" id="ARBA00022692"/>
    </source>
</evidence>
<dbReference type="PANTHER" id="PTHR21444">
    <property type="entry name" value="COILED-COIL DOMAIN-CONTAINING PROTEIN 180"/>
    <property type="match status" value="1"/>
</dbReference>
<evidence type="ECO:0000256" key="9">
    <source>
        <dbReference type="ARBA" id="ARBA00023136"/>
    </source>
</evidence>
<dbReference type="RefSeq" id="XP_038855967.1">
    <property type="nucleotide sequence ID" value="XM_039000039.1"/>
</dbReference>
<dbReference type="GO" id="GO:0019841">
    <property type="term" value="F:retinol binding"/>
    <property type="evidence" value="ECO:0007669"/>
    <property type="project" value="UniProtKB-KW"/>
</dbReference>
<evidence type="ECO:0000256" key="10">
    <source>
        <dbReference type="ARBA" id="ARBA00023170"/>
    </source>
</evidence>
<evidence type="ECO:0000259" key="13">
    <source>
        <dbReference type="Pfam" id="PF00094"/>
    </source>
</evidence>
<feature type="domain" description="VWFD" evidence="13">
    <location>
        <begin position="3"/>
        <end position="92"/>
    </location>
</feature>
<evidence type="ECO:0000256" key="4">
    <source>
        <dbReference type="ARBA" id="ARBA00022475"/>
    </source>
</evidence>
<feature type="transmembrane region" description="Helical" evidence="12">
    <location>
        <begin position="579"/>
        <end position="606"/>
    </location>
</feature>
<evidence type="ECO:0000313" key="14">
    <source>
        <dbReference type="Proteomes" id="UP000808372"/>
    </source>
</evidence>
<protein>
    <recommendedName>
        <fullName evidence="2">Receptor for retinol uptake STRA6</fullName>
    </recommendedName>
</protein>
<evidence type="ECO:0000256" key="8">
    <source>
        <dbReference type="ARBA" id="ARBA00023072"/>
    </source>
</evidence>
<keyword evidence="10" id="KW-0675">Receptor</keyword>